<organism evidence="1 2">
    <name type="scientific">Deinococcus malanensis</name>
    <dbReference type="NCBI Taxonomy" id="1706855"/>
    <lineage>
        <taxon>Bacteria</taxon>
        <taxon>Thermotogati</taxon>
        <taxon>Deinococcota</taxon>
        <taxon>Deinococci</taxon>
        <taxon>Deinococcales</taxon>
        <taxon>Deinococcaceae</taxon>
        <taxon>Deinococcus</taxon>
    </lineage>
</organism>
<protein>
    <submittedName>
        <fullName evidence="1">Uncharacterized protein</fullName>
    </submittedName>
</protein>
<proteinExistence type="predicted"/>
<reference evidence="2" key="1">
    <citation type="journal article" date="2019" name="Int. J. Syst. Evol. Microbiol.">
        <title>The Global Catalogue of Microorganisms (GCM) 10K type strain sequencing project: providing services to taxonomists for standard genome sequencing and annotation.</title>
        <authorList>
            <consortium name="The Broad Institute Genomics Platform"/>
            <consortium name="The Broad Institute Genome Sequencing Center for Infectious Disease"/>
            <person name="Wu L."/>
            <person name="Ma J."/>
        </authorList>
    </citation>
    <scope>NUCLEOTIDE SEQUENCE [LARGE SCALE GENOMIC DNA]</scope>
    <source>
        <strain evidence="2">JCM 30331</strain>
    </source>
</reference>
<sequence length="191" mass="20984">MTSTRQTQYTLPIDLMPNQRQALQRLHAAGELVRTACWQQHVIARRTHIDLSLSALLGGDPHYDRTVQGELMALSVTRAVGWAPLGLIAAVIQDERERQAEPEYRMPSSGPVMIWGCRLLRGLSVDGVWLEGVDGMLLAPLDQLPADIQGVIRSDTRIPVNGPVNVTAAGLTGWACVQETDESWLLTLELA</sequence>
<accession>A0ABQ2F275</accession>
<dbReference type="Proteomes" id="UP000647587">
    <property type="component" value="Unassembled WGS sequence"/>
</dbReference>
<comment type="caution">
    <text evidence="1">The sequence shown here is derived from an EMBL/GenBank/DDBJ whole genome shotgun (WGS) entry which is preliminary data.</text>
</comment>
<evidence type="ECO:0000313" key="1">
    <source>
        <dbReference type="EMBL" id="GGK34272.1"/>
    </source>
</evidence>
<name>A0ABQ2F275_9DEIO</name>
<dbReference type="RefSeq" id="WP_189010306.1">
    <property type="nucleotide sequence ID" value="NZ_BMPP01000014.1"/>
</dbReference>
<dbReference type="EMBL" id="BMPP01000014">
    <property type="protein sequence ID" value="GGK34272.1"/>
    <property type="molecule type" value="Genomic_DNA"/>
</dbReference>
<evidence type="ECO:0000313" key="2">
    <source>
        <dbReference type="Proteomes" id="UP000647587"/>
    </source>
</evidence>
<gene>
    <name evidence="1" type="ORF">GCM10008955_30390</name>
</gene>
<keyword evidence="2" id="KW-1185">Reference proteome</keyword>